<feature type="domain" description="4Fe-4S ferredoxin-type" evidence="5">
    <location>
        <begin position="338"/>
        <end position="367"/>
    </location>
</feature>
<dbReference type="InterPro" id="IPR007160">
    <property type="entry name" value="DUF362"/>
</dbReference>
<dbReference type="Gene3D" id="3.30.70.20">
    <property type="match status" value="1"/>
</dbReference>
<dbReference type="InterPro" id="IPR050157">
    <property type="entry name" value="PSI_iron-sulfur_center"/>
</dbReference>
<dbReference type="EMBL" id="AZAC01000056">
    <property type="protein sequence ID" value="KIX11356.1"/>
    <property type="molecule type" value="Genomic_DNA"/>
</dbReference>
<dbReference type="AlphaFoldDB" id="A0A0D2J6Q1"/>
<gene>
    <name evidence="6" type="ORF">X474_24015</name>
</gene>
<organism evidence="6 7">
    <name type="scientific">Dethiosulfatarculus sandiegensis</name>
    <dbReference type="NCBI Taxonomy" id="1429043"/>
    <lineage>
        <taxon>Bacteria</taxon>
        <taxon>Pseudomonadati</taxon>
        <taxon>Thermodesulfobacteriota</taxon>
        <taxon>Desulfarculia</taxon>
        <taxon>Desulfarculales</taxon>
        <taxon>Desulfarculaceae</taxon>
        <taxon>Dethiosulfatarculus</taxon>
    </lineage>
</organism>
<protein>
    <submittedName>
        <fullName evidence="6">(4Fe-4S)-binding protein</fullName>
    </submittedName>
</protein>
<dbReference type="PROSITE" id="PS00198">
    <property type="entry name" value="4FE4S_FER_1"/>
    <property type="match status" value="1"/>
</dbReference>
<dbReference type="GO" id="GO:0046872">
    <property type="term" value="F:metal ion binding"/>
    <property type="evidence" value="ECO:0007669"/>
    <property type="project" value="UniProtKB-KW"/>
</dbReference>
<dbReference type="Proteomes" id="UP000032233">
    <property type="component" value="Unassembled WGS sequence"/>
</dbReference>
<keyword evidence="7" id="KW-1185">Reference proteome</keyword>
<dbReference type="Pfam" id="PF04015">
    <property type="entry name" value="DUF362"/>
    <property type="match status" value="1"/>
</dbReference>
<evidence type="ECO:0000313" key="7">
    <source>
        <dbReference type="Proteomes" id="UP000032233"/>
    </source>
</evidence>
<accession>A0A0D2J6Q1</accession>
<dbReference type="PATRIC" id="fig|1429043.3.peg.5079"/>
<evidence type="ECO:0000313" key="6">
    <source>
        <dbReference type="EMBL" id="KIX11356.1"/>
    </source>
</evidence>
<dbReference type="InterPro" id="IPR017900">
    <property type="entry name" value="4Fe4S_Fe_S_CS"/>
</dbReference>
<evidence type="ECO:0000256" key="1">
    <source>
        <dbReference type="ARBA" id="ARBA00022485"/>
    </source>
</evidence>
<dbReference type="RefSeq" id="WP_044351934.1">
    <property type="nucleotide sequence ID" value="NZ_AZAC01000056.1"/>
</dbReference>
<dbReference type="PANTHER" id="PTHR24960">
    <property type="entry name" value="PHOTOSYSTEM I IRON-SULFUR CENTER-RELATED"/>
    <property type="match status" value="1"/>
</dbReference>
<keyword evidence="3" id="KW-0408">Iron</keyword>
<dbReference type="InterPro" id="IPR017896">
    <property type="entry name" value="4Fe4S_Fe-S-bd"/>
</dbReference>
<keyword evidence="4" id="KW-0411">Iron-sulfur</keyword>
<reference evidence="6 7" key="1">
    <citation type="submission" date="2013-11" db="EMBL/GenBank/DDBJ databases">
        <title>Metagenomic analysis of a methanogenic consortium involved in long chain n-alkane degradation.</title>
        <authorList>
            <person name="Davidova I.A."/>
            <person name="Callaghan A.V."/>
            <person name="Wawrik B."/>
            <person name="Pruitt S."/>
            <person name="Marks C."/>
            <person name="Duncan K.E."/>
            <person name="Suflita J.M."/>
        </authorList>
    </citation>
    <scope>NUCLEOTIDE SEQUENCE [LARGE SCALE GENOMIC DNA]</scope>
    <source>
        <strain evidence="6 7">SPR</strain>
    </source>
</reference>
<evidence type="ECO:0000256" key="4">
    <source>
        <dbReference type="ARBA" id="ARBA00023014"/>
    </source>
</evidence>
<dbReference type="Pfam" id="PF12838">
    <property type="entry name" value="Fer4_7"/>
    <property type="match status" value="1"/>
</dbReference>
<comment type="caution">
    <text evidence="6">The sequence shown here is derived from an EMBL/GenBank/DDBJ whole genome shotgun (WGS) entry which is preliminary data.</text>
</comment>
<dbReference type="SUPFAM" id="SSF54862">
    <property type="entry name" value="4Fe-4S ferredoxins"/>
    <property type="match status" value="1"/>
</dbReference>
<name>A0A0D2J6Q1_9BACT</name>
<dbReference type="InParanoid" id="A0A0D2J6Q1"/>
<evidence type="ECO:0000256" key="3">
    <source>
        <dbReference type="ARBA" id="ARBA00023004"/>
    </source>
</evidence>
<keyword evidence="1" id="KW-0004">4Fe-4S</keyword>
<dbReference type="GO" id="GO:0051539">
    <property type="term" value="F:4 iron, 4 sulfur cluster binding"/>
    <property type="evidence" value="ECO:0007669"/>
    <property type="project" value="UniProtKB-KW"/>
</dbReference>
<dbReference type="STRING" id="1429043.X474_24015"/>
<keyword evidence="2" id="KW-0479">Metal-binding</keyword>
<evidence type="ECO:0000256" key="2">
    <source>
        <dbReference type="ARBA" id="ARBA00022723"/>
    </source>
</evidence>
<feature type="domain" description="4Fe-4S ferredoxin-type" evidence="5">
    <location>
        <begin position="309"/>
        <end position="335"/>
    </location>
</feature>
<sequence length="378" mass="41580">MQDTVSLVRCPDYDKRNIRKSLDAVLEPLGGITAFVKSGQRVLLKPNLLSPRPLEQRVVTDPVLVEAVARMVLEAGARPFIADSPALEPFAKIVKVTGLDRIAGELGISVRELKDPRPIPSNRVALFKNLEIAADAMEADQVINLPKLKTHCQMLLTLGVKNLFGVIVAQRKAEWHGMVGASRRTFASLLLDINQAVNPGLTILDGVWGMEGHGPSNGRPRHFGVLAASKNALALDMTMCRLLGVSLEDYPLYLAARERGAPELEQDAVKVLAPGIEMPLVTDLELPQLGSMEMLPGFLTSFSRRYLVSKPVQDKKACRLCGKCVRICPVNCLEILQNRMTFDYDRCIRCYCCQEVCPENAISFKKGLLAKVLKGIGR</sequence>
<proteinExistence type="predicted"/>
<evidence type="ECO:0000259" key="5">
    <source>
        <dbReference type="PROSITE" id="PS51379"/>
    </source>
</evidence>
<dbReference type="PROSITE" id="PS51379">
    <property type="entry name" value="4FE4S_FER_2"/>
    <property type="match status" value="2"/>
</dbReference>
<dbReference type="PANTHER" id="PTHR24960:SF79">
    <property type="entry name" value="PHOTOSYSTEM I IRON-SULFUR CENTER"/>
    <property type="match status" value="1"/>
</dbReference>